<reference evidence="2" key="1">
    <citation type="journal article" date="2023" name="Mol. Phylogenet. Evol.">
        <title>Genome-scale phylogeny and comparative genomics of the fungal order Sordariales.</title>
        <authorList>
            <person name="Hensen N."/>
            <person name="Bonometti L."/>
            <person name="Westerberg I."/>
            <person name="Brannstrom I.O."/>
            <person name="Guillou S."/>
            <person name="Cros-Aarteil S."/>
            <person name="Calhoun S."/>
            <person name="Haridas S."/>
            <person name="Kuo A."/>
            <person name="Mondo S."/>
            <person name="Pangilinan J."/>
            <person name="Riley R."/>
            <person name="LaButti K."/>
            <person name="Andreopoulos B."/>
            <person name="Lipzen A."/>
            <person name="Chen C."/>
            <person name="Yan M."/>
            <person name="Daum C."/>
            <person name="Ng V."/>
            <person name="Clum A."/>
            <person name="Steindorff A."/>
            <person name="Ohm R.A."/>
            <person name="Martin F."/>
            <person name="Silar P."/>
            <person name="Natvig D.O."/>
            <person name="Lalanne C."/>
            <person name="Gautier V."/>
            <person name="Ament-Velasquez S.L."/>
            <person name="Kruys A."/>
            <person name="Hutchinson M.I."/>
            <person name="Powell A.J."/>
            <person name="Barry K."/>
            <person name="Miller A.N."/>
            <person name="Grigoriev I.V."/>
            <person name="Debuchy R."/>
            <person name="Gladieux P."/>
            <person name="Hiltunen Thoren M."/>
            <person name="Johannesson H."/>
        </authorList>
    </citation>
    <scope>NUCLEOTIDE SEQUENCE</scope>
    <source>
        <strain evidence="2">CBS 731.68</strain>
    </source>
</reference>
<name>A0AAN6UA78_9PEZI</name>
<keyword evidence="3" id="KW-1185">Reference proteome</keyword>
<feature type="compositionally biased region" description="Basic and acidic residues" evidence="1">
    <location>
        <begin position="23"/>
        <end position="35"/>
    </location>
</feature>
<dbReference type="RefSeq" id="XP_062652770.1">
    <property type="nucleotide sequence ID" value="XM_062791789.1"/>
</dbReference>
<feature type="region of interest" description="Disordered" evidence="1">
    <location>
        <begin position="22"/>
        <end position="47"/>
    </location>
</feature>
<accession>A0AAN6UA78</accession>
<dbReference type="GeneID" id="87828558"/>
<evidence type="ECO:0000256" key="1">
    <source>
        <dbReference type="SAM" id="MobiDB-lite"/>
    </source>
</evidence>
<dbReference type="AlphaFoldDB" id="A0AAN6UA78"/>
<sequence>MQNAYSSRRKYVRPIIAALPMAEKGKNRTQDRALKEGQPPFNSSPFCSKIYDLGRGSQARLRKRSLGTS</sequence>
<comment type="caution">
    <text evidence="2">The sequence shown here is derived from an EMBL/GenBank/DDBJ whole genome shotgun (WGS) entry which is preliminary data.</text>
</comment>
<protein>
    <submittedName>
        <fullName evidence="2">Uncharacterized protein</fullName>
    </submittedName>
</protein>
<proteinExistence type="predicted"/>
<evidence type="ECO:0000313" key="2">
    <source>
        <dbReference type="EMBL" id="KAK4128999.1"/>
    </source>
</evidence>
<dbReference type="Proteomes" id="UP001302602">
    <property type="component" value="Unassembled WGS sequence"/>
</dbReference>
<gene>
    <name evidence="2" type="ORF">N657DRAFT_639538</name>
</gene>
<organism evidence="2 3">
    <name type="scientific">Parathielavia appendiculata</name>
    <dbReference type="NCBI Taxonomy" id="2587402"/>
    <lineage>
        <taxon>Eukaryota</taxon>
        <taxon>Fungi</taxon>
        <taxon>Dikarya</taxon>
        <taxon>Ascomycota</taxon>
        <taxon>Pezizomycotina</taxon>
        <taxon>Sordariomycetes</taxon>
        <taxon>Sordariomycetidae</taxon>
        <taxon>Sordariales</taxon>
        <taxon>Chaetomiaceae</taxon>
        <taxon>Parathielavia</taxon>
    </lineage>
</organism>
<dbReference type="EMBL" id="MU853223">
    <property type="protein sequence ID" value="KAK4128999.1"/>
    <property type="molecule type" value="Genomic_DNA"/>
</dbReference>
<reference evidence="2" key="2">
    <citation type="submission" date="2023-05" db="EMBL/GenBank/DDBJ databases">
        <authorList>
            <consortium name="Lawrence Berkeley National Laboratory"/>
            <person name="Steindorff A."/>
            <person name="Hensen N."/>
            <person name="Bonometti L."/>
            <person name="Westerberg I."/>
            <person name="Brannstrom I.O."/>
            <person name="Guillou S."/>
            <person name="Cros-Aarteil S."/>
            <person name="Calhoun S."/>
            <person name="Haridas S."/>
            <person name="Kuo A."/>
            <person name="Mondo S."/>
            <person name="Pangilinan J."/>
            <person name="Riley R."/>
            <person name="Labutti K."/>
            <person name="Andreopoulos B."/>
            <person name="Lipzen A."/>
            <person name="Chen C."/>
            <person name="Yanf M."/>
            <person name="Daum C."/>
            <person name="Ng V."/>
            <person name="Clum A."/>
            <person name="Ohm R."/>
            <person name="Martin F."/>
            <person name="Silar P."/>
            <person name="Natvig D."/>
            <person name="Lalanne C."/>
            <person name="Gautier V."/>
            <person name="Ament-Velasquez S.L."/>
            <person name="Kruys A."/>
            <person name="Hutchinson M.I."/>
            <person name="Powell A.J."/>
            <person name="Barry K."/>
            <person name="Miller A.N."/>
            <person name="Grigoriev I.V."/>
            <person name="Debuchy R."/>
            <person name="Gladieux P."/>
            <person name="Thoren M.H."/>
            <person name="Johannesson H."/>
        </authorList>
    </citation>
    <scope>NUCLEOTIDE SEQUENCE</scope>
    <source>
        <strain evidence="2">CBS 731.68</strain>
    </source>
</reference>
<evidence type="ECO:0000313" key="3">
    <source>
        <dbReference type="Proteomes" id="UP001302602"/>
    </source>
</evidence>